<dbReference type="InterPro" id="IPR039901">
    <property type="entry name" value="Kdotransferase"/>
</dbReference>
<evidence type="ECO:0000256" key="8">
    <source>
        <dbReference type="RuleBase" id="RU365103"/>
    </source>
</evidence>
<dbReference type="InterPro" id="IPR007507">
    <property type="entry name" value="Glycos_transf_N"/>
</dbReference>
<feature type="site" description="Transition state stabilizer" evidence="7">
    <location>
        <position position="67"/>
    </location>
</feature>
<reference evidence="10 11" key="1">
    <citation type="journal article" date="2013" name="BMC Microbiol.">
        <title>Identification of the type II cytochrome c maturation pathway in anammox bacteria by comparative genomics.</title>
        <authorList>
            <person name="Ferousi C."/>
            <person name="Speth D.R."/>
            <person name="Reimann J."/>
            <person name="Op den Camp H.J."/>
            <person name="Allen J.W."/>
            <person name="Keltjens J.T."/>
            <person name="Jetten M.S."/>
        </authorList>
    </citation>
    <scope>NUCLEOTIDE SEQUENCE [LARGE SCALE GENOMIC DNA]</scope>
    <source>
        <strain evidence="10">RU1</strain>
    </source>
</reference>
<keyword evidence="11" id="KW-1185">Reference proteome</keyword>
<dbReference type="SUPFAM" id="SSF53756">
    <property type="entry name" value="UDP-Glycosyltransferase/glycogen phosphorylase"/>
    <property type="match status" value="1"/>
</dbReference>
<dbReference type="InterPro" id="IPR038107">
    <property type="entry name" value="Glycos_transf_N_sf"/>
</dbReference>
<protein>
    <recommendedName>
        <fullName evidence="3 8">3-deoxy-D-manno-octulosonic acid transferase</fullName>
        <shortName evidence="8">Kdo transferase</shortName>
        <ecNumber evidence="2 8">2.4.99.12</ecNumber>
    </recommendedName>
    <alternativeName>
        <fullName evidence="5 8">Lipid IV(A) 3-deoxy-D-manno-octulosonic acid transferase</fullName>
    </alternativeName>
</protein>
<evidence type="ECO:0000256" key="6">
    <source>
        <dbReference type="ARBA" id="ARBA00049183"/>
    </source>
</evidence>
<dbReference type="PANTHER" id="PTHR42755">
    <property type="entry name" value="3-DEOXY-MANNO-OCTULOSONATE CYTIDYLYLTRANSFERASE"/>
    <property type="match status" value="1"/>
</dbReference>
<comment type="similarity">
    <text evidence="8">Belongs to the glycosyltransferase group 1 family.</text>
</comment>
<dbReference type="GO" id="GO:0009244">
    <property type="term" value="P:lipopolysaccharide core region biosynthetic process"/>
    <property type="evidence" value="ECO:0007669"/>
    <property type="project" value="UniProtKB-UniRule"/>
</dbReference>
<dbReference type="Gene3D" id="3.40.50.11720">
    <property type="entry name" value="3-Deoxy-D-manno-octulosonic-acid transferase, N-terminal domain"/>
    <property type="match status" value="1"/>
</dbReference>
<evidence type="ECO:0000256" key="5">
    <source>
        <dbReference type="ARBA" id="ARBA00031445"/>
    </source>
</evidence>
<evidence type="ECO:0000313" key="10">
    <source>
        <dbReference type="EMBL" id="KKO19473.1"/>
    </source>
</evidence>
<dbReference type="Gene3D" id="3.40.50.2000">
    <property type="entry name" value="Glycogen Phosphorylase B"/>
    <property type="match status" value="1"/>
</dbReference>
<comment type="caution">
    <text evidence="10">The sequence shown here is derived from an EMBL/GenBank/DDBJ whole genome shotgun (WGS) entry which is preliminary data.</text>
</comment>
<comment type="function">
    <text evidence="8">Involved in lipopolysaccharide (LPS) biosynthesis. Catalyzes the transfer of 3-deoxy-D-manno-octulosonate (Kdo) residue(s) from CMP-Kdo to lipid IV(A), the tetraacyldisaccharide-1,4'-bisphosphate precursor of lipid A.</text>
</comment>
<dbReference type="EC" id="2.4.99.12" evidence="2 8"/>
<dbReference type="Proteomes" id="UP000034954">
    <property type="component" value="Unassembled WGS sequence"/>
</dbReference>
<gene>
    <name evidence="10" type="ORF">BROFUL_01812</name>
</gene>
<keyword evidence="8" id="KW-1003">Cell membrane</keyword>
<evidence type="ECO:0000256" key="7">
    <source>
        <dbReference type="PIRSR" id="PIRSR639901-2"/>
    </source>
</evidence>
<feature type="domain" description="3-deoxy-D-manno-octulosonic-acid transferase N-terminal" evidence="9">
    <location>
        <begin position="2"/>
        <end position="151"/>
    </location>
</feature>
<feature type="site" description="Transition state stabilizer" evidence="7">
    <location>
        <position position="149"/>
    </location>
</feature>
<evidence type="ECO:0000256" key="4">
    <source>
        <dbReference type="ARBA" id="ARBA00022679"/>
    </source>
</evidence>
<dbReference type="UniPathway" id="UPA00958"/>
<evidence type="ECO:0000256" key="3">
    <source>
        <dbReference type="ARBA" id="ARBA00019077"/>
    </source>
</evidence>
<comment type="catalytic activity">
    <reaction evidence="6 8">
        <text>lipid IVA (E. coli) + CMP-3-deoxy-beta-D-manno-octulosonate = alpha-Kdo-(2-&gt;6)-lipid IVA (E. coli) + CMP + H(+)</text>
        <dbReference type="Rhea" id="RHEA:28066"/>
        <dbReference type="ChEBI" id="CHEBI:15378"/>
        <dbReference type="ChEBI" id="CHEBI:58603"/>
        <dbReference type="ChEBI" id="CHEBI:60364"/>
        <dbReference type="ChEBI" id="CHEBI:60377"/>
        <dbReference type="ChEBI" id="CHEBI:85987"/>
        <dbReference type="EC" id="2.4.99.12"/>
    </reaction>
</comment>
<evidence type="ECO:0000259" key="9">
    <source>
        <dbReference type="Pfam" id="PF04413"/>
    </source>
</evidence>
<evidence type="ECO:0000313" key="11">
    <source>
        <dbReference type="Proteomes" id="UP000034954"/>
    </source>
</evidence>
<keyword evidence="8" id="KW-0448">Lipopolysaccharide biosynthesis</keyword>
<comment type="pathway">
    <text evidence="1 8">Bacterial outer membrane biogenesis; LPS core biosynthesis.</text>
</comment>
<dbReference type="EMBL" id="LAQJ01000189">
    <property type="protein sequence ID" value="KKO19473.1"/>
    <property type="molecule type" value="Genomic_DNA"/>
</dbReference>
<sequence>MVKTLVKALEKEFNDLDIVVSTNTNTGLSVAKRCFDDRKVFYFPLDLSWVVNKALNAIQPCCVILVELEIWPNFLISAAKRSIPVVLLNARISERSLKWYRVLRKISKEFFASLTKKENFFCARTEADASRLMNLGIPEAQIGITGNMKFDNVVTDIPKDTRKSLSSLFEIDKEEKVIVCGSTHEGEEIVLLNVFQRLREKGKNVRLIVAPRHIERVNEIVKLIESFQFRCIRKTSLDNGEKVDRPKGETVILVDTVGDLQATYSIADCVFVGKSLVPHGGQNMMEPAGLAKPVIVGPHTFNFCEEVQLLKKANAIEVVRDESELLQKMMYFLEHPDVAHAIGERAQSVAMKQKGATDRNVQMLRKILSKERTVSV</sequence>
<dbReference type="AlphaFoldDB" id="A0A0M2UTT1"/>
<accession>A0A0M2UTT1</accession>
<evidence type="ECO:0000256" key="1">
    <source>
        <dbReference type="ARBA" id="ARBA00004713"/>
    </source>
</evidence>
<proteinExistence type="inferred from homology"/>
<keyword evidence="8" id="KW-0472">Membrane</keyword>
<keyword evidence="4 8" id="KW-0808">Transferase</keyword>
<dbReference type="GO" id="GO:0005886">
    <property type="term" value="C:plasma membrane"/>
    <property type="evidence" value="ECO:0007669"/>
    <property type="project" value="UniProtKB-SubCell"/>
</dbReference>
<dbReference type="Pfam" id="PF04413">
    <property type="entry name" value="Glycos_transf_N"/>
    <property type="match status" value="1"/>
</dbReference>
<evidence type="ECO:0000256" key="2">
    <source>
        <dbReference type="ARBA" id="ARBA00012621"/>
    </source>
</evidence>
<dbReference type="GO" id="GO:0009245">
    <property type="term" value="P:lipid A biosynthetic process"/>
    <property type="evidence" value="ECO:0007669"/>
    <property type="project" value="TreeGrafter"/>
</dbReference>
<organism evidence="10 11">
    <name type="scientific">Candidatus Brocadia fulgida</name>
    <dbReference type="NCBI Taxonomy" id="380242"/>
    <lineage>
        <taxon>Bacteria</taxon>
        <taxon>Pseudomonadati</taxon>
        <taxon>Planctomycetota</taxon>
        <taxon>Candidatus Brocadiia</taxon>
        <taxon>Candidatus Brocadiales</taxon>
        <taxon>Candidatus Brocadiaceae</taxon>
        <taxon>Candidatus Brocadia</taxon>
    </lineage>
</organism>
<name>A0A0M2UTT1_9BACT</name>
<dbReference type="PANTHER" id="PTHR42755:SF1">
    <property type="entry name" value="3-DEOXY-D-MANNO-OCTULOSONIC ACID TRANSFERASE, MITOCHONDRIAL-RELATED"/>
    <property type="match status" value="1"/>
</dbReference>
<dbReference type="GO" id="GO:0043842">
    <property type="term" value="F:Kdo transferase activity"/>
    <property type="evidence" value="ECO:0007669"/>
    <property type="project" value="UniProtKB-EC"/>
</dbReference>
<comment type="subcellular location">
    <subcellularLocation>
        <location evidence="8">Cell membrane</location>
    </subcellularLocation>
</comment>